<dbReference type="Gene3D" id="1.20.120.310">
    <property type="entry name" value="ERV/ALR sulfhydryl oxidase domain"/>
    <property type="match status" value="1"/>
</dbReference>
<feature type="domain" description="ERV/ALR sulfhydryl oxidase" evidence="7">
    <location>
        <begin position="66"/>
        <end position="170"/>
    </location>
</feature>
<dbReference type="EMBL" id="MN740667">
    <property type="protein sequence ID" value="QHU06728.1"/>
    <property type="molecule type" value="Genomic_DNA"/>
</dbReference>
<evidence type="ECO:0000256" key="6">
    <source>
        <dbReference type="ARBA" id="ARBA00023157"/>
    </source>
</evidence>
<dbReference type="InterPro" id="IPR017905">
    <property type="entry name" value="ERV/ALR_sulphydryl_oxidase"/>
</dbReference>
<reference evidence="8" key="1">
    <citation type="journal article" date="2020" name="Nature">
        <title>Giant virus diversity and host interactions through global metagenomics.</title>
        <authorList>
            <person name="Schulz F."/>
            <person name="Roux S."/>
            <person name="Paez-Espino D."/>
            <person name="Jungbluth S."/>
            <person name="Walsh D.A."/>
            <person name="Denef V.J."/>
            <person name="McMahon K.D."/>
            <person name="Konstantinidis K.T."/>
            <person name="Eloe-Fadrosh E.A."/>
            <person name="Kyrpides N.C."/>
            <person name="Woyke T."/>
        </authorList>
    </citation>
    <scope>NUCLEOTIDE SEQUENCE</scope>
    <source>
        <strain evidence="8">GVMAG-S-1038524-41</strain>
    </source>
</reference>
<protein>
    <recommendedName>
        <fullName evidence="2">thiol oxidase</fullName>
        <ecNumber evidence="2">1.8.3.2</ecNumber>
    </recommendedName>
</protein>
<evidence type="ECO:0000259" key="7">
    <source>
        <dbReference type="PROSITE" id="PS51324"/>
    </source>
</evidence>
<dbReference type="PANTHER" id="PTHR12645">
    <property type="entry name" value="ALR/ERV"/>
    <property type="match status" value="1"/>
</dbReference>
<keyword evidence="5" id="KW-0560">Oxidoreductase</keyword>
<keyword evidence="3" id="KW-0285">Flavoprotein</keyword>
<dbReference type="SUPFAM" id="SSF69000">
    <property type="entry name" value="FAD-dependent thiol oxidase"/>
    <property type="match status" value="1"/>
</dbReference>
<accession>A0A6C0JS63</accession>
<dbReference type="InterPro" id="IPR036774">
    <property type="entry name" value="ERV/ALR_sulphydryl_oxid_sf"/>
</dbReference>
<sequence length="182" mass="21206">MYKTAIEYYQEPIRKPIHYSRYNGPVRQVQPVKEQFVPNDIKPVEKLSDNHTKRPHMKWQTKNHSNMSNPTVWGPAFWFTLHNGSAKYPISASHIVRERMKAFINGIPYMLPCATCQIHATNHIEKNKDNLDDICSGREKLFKFFVDFHNIVNKRYNKPIVSVEEAYEMYNGGVGVSTLSYA</sequence>
<keyword evidence="6" id="KW-1015">Disulfide bond</keyword>
<organism evidence="8">
    <name type="scientific">viral metagenome</name>
    <dbReference type="NCBI Taxonomy" id="1070528"/>
    <lineage>
        <taxon>unclassified sequences</taxon>
        <taxon>metagenomes</taxon>
        <taxon>organismal metagenomes</taxon>
    </lineage>
</organism>
<dbReference type="AlphaFoldDB" id="A0A6C0JS63"/>
<dbReference type="GO" id="GO:0050660">
    <property type="term" value="F:flavin adenine dinucleotide binding"/>
    <property type="evidence" value="ECO:0007669"/>
    <property type="project" value="TreeGrafter"/>
</dbReference>
<dbReference type="InterPro" id="IPR039799">
    <property type="entry name" value="ALR/ERV"/>
</dbReference>
<evidence type="ECO:0000256" key="3">
    <source>
        <dbReference type="ARBA" id="ARBA00022630"/>
    </source>
</evidence>
<proteinExistence type="predicted"/>
<dbReference type="GO" id="GO:0005739">
    <property type="term" value="C:mitochondrion"/>
    <property type="evidence" value="ECO:0007669"/>
    <property type="project" value="TreeGrafter"/>
</dbReference>
<dbReference type="Pfam" id="PF04777">
    <property type="entry name" value="Evr1_Alr"/>
    <property type="match status" value="1"/>
</dbReference>
<name>A0A6C0JS63_9ZZZZ</name>
<keyword evidence="4" id="KW-0274">FAD</keyword>
<evidence type="ECO:0000256" key="2">
    <source>
        <dbReference type="ARBA" id="ARBA00012512"/>
    </source>
</evidence>
<dbReference type="PANTHER" id="PTHR12645:SF0">
    <property type="entry name" value="FAD-LINKED SULFHYDRYL OXIDASE ALR"/>
    <property type="match status" value="1"/>
</dbReference>
<evidence type="ECO:0000313" key="8">
    <source>
        <dbReference type="EMBL" id="QHU06728.1"/>
    </source>
</evidence>
<evidence type="ECO:0000256" key="5">
    <source>
        <dbReference type="ARBA" id="ARBA00023002"/>
    </source>
</evidence>
<dbReference type="EC" id="1.8.3.2" evidence="2"/>
<evidence type="ECO:0000256" key="1">
    <source>
        <dbReference type="ARBA" id="ARBA00001974"/>
    </source>
</evidence>
<dbReference type="PROSITE" id="PS51324">
    <property type="entry name" value="ERV_ALR"/>
    <property type="match status" value="1"/>
</dbReference>
<comment type="cofactor">
    <cofactor evidence="1">
        <name>FAD</name>
        <dbReference type="ChEBI" id="CHEBI:57692"/>
    </cofactor>
</comment>
<evidence type="ECO:0000256" key="4">
    <source>
        <dbReference type="ARBA" id="ARBA00022827"/>
    </source>
</evidence>
<dbReference type="GO" id="GO:0016971">
    <property type="term" value="F:flavin-dependent sulfhydryl oxidase activity"/>
    <property type="evidence" value="ECO:0007669"/>
    <property type="project" value="InterPro"/>
</dbReference>